<evidence type="ECO:0000313" key="2">
    <source>
        <dbReference type="Proteomes" id="UP000077266"/>
    </source>
</evidence>
<protein>
    <submittedName>
        <fullName evidence="1">Uncharacterized protein</fullName>
    </submittedName>
</protein>
<dbReference type="OrthoDB" id="3268677at2759"/>
<accession>A0A165CA65</accession>
<dbReference type="Proteomes" id="UP000077266">
    <property type="component" value="Unassembled WGS sequence"/>
</dbReference>
<reference evidence="1 2" key="1">
    <citation type="journal article" date="2016" name="Mol. Biol. Evol.">
        <title>Comparative Genomics of Early-Diverging Mushroom-Forming Fungi Provides Insights into the Origins of Lignocellulose Decay Capabilities.</title>
        <authorList>
            <person name="Nagy L.G."/>
            <person name="Riley R."/>
            <person name="Tritt A."/>
            <person name="Adam C."/>
            <person name="Daum C."/>
            <person name="Floudas D."/>
            <person name="Sun H."/>
            <person name="Yadav J.S."/>
            <person name="Pangilinan J."/>
            <person name="Larsson K.H."/>
            <person name="Matsuura K."/>
            <person name="Barry K."/>
            <person name="Labutti K."/>
            <person name="Kuo R."/>
            <person name="Ohm R.A."/>
            <person name="Bhattacharya S.S."/>
            <person name="Shirouzu T."/>
            <person name="Yoshinaga Y."/>
            <person name="Martin F.M."/>
            <person name="Grigoriev I.V."/>
            <person name="Hibbett D.S."/>
        </authorList>
    </citation>
    <scope>NUCLEOTIDE SEQUENCE [LARGE SCALE GENOMIC DNA]</scope>
    <source>
        <strain evidence="1 2">HHB12029</strain>
    </source>
</reference>
<evidence type="ECO:0000313" key="1">
    <source>
        <dbReference type="EMBL" id="KZV82102.1"/>
    </source>
</evidence>
<gene>
    <name evidence="1" type="ORF">EXIGLDRAFT_563060</name>
</gene>
<organism evidence="1 2">
    <name type="scientific">Exidia glandulosa HHB12029</name>
    <dbReference type="NCBI Taxonomy" id="1314781"/>
    <lineage>
        <taxon>Eukaryota</taxon>
        <taxon>Fungi</taxon>
        <taxon>Dikarya</taxon>
        <taxon>Basidiomycota</taxon>
        <taxon>Agaricomycotina</taxon>
        <taxon>Agaricomycetes</taxon>
        <taxon>Auriculariales</taxon>
        <taxon>Exidiaceae</taxon>
        <taxon>Exidia</taxon>
    </lineage>
</organism>
<dbReference type="EMBL" id="KV426346">
    <property type="protein sequence ID" value="KZV82102.1"/>
    <property type="molecule type" value="Genomic_DNA"/>
</dbReference>
<feature type="non-terminal residue" evidence="1">
    <location>
        <position position="216"/>
    </location>
</feature>
<proteinExistence type="predicted"/>
<keyword evidence="2" id="KW-1185">Reference proteome</keyword>
<feature type="non-terminal residue" evidence="1">
    <location>
        <position position="1"/>
    </location>
</feature>
<dbReference type="InParanoid" id="A0A165CA65"/>
<sequence length="216" mass="25161">RDVFKVDRQDDRAAARMHSAAFLEHLIKNSPKARGTALYLFFLGGLFDAWQSRHMSHSVRILLALRCYFFLRAWAAHIDAHPEHTRYRNFISRESFDIFQTICLSLISLITVYRDSFPDFPFLPWLHSTEPIEHIFGVLRLLKPDFTLYDFLLFLPRLAAFLQGAFSSMSTEERANRTAAGYWHQYSDDKGINLETLAKWPSDEDIARISERAAQD</sequence>
<dbReference type="AlphaFoldDB" id="A0A165CA65"/>
<name>A0A165CA65_EXIGL</name>